<protein>
    <submittedName>
        <fullName evidence="11">Acyltransferase</fullName>
    </submittedName>
</protein>
<dbReference type="GO" id="GO:0005886">
    <property type="term" value="C:plasma membrane"/>
    <property type="evidence" value="ECO:0007669"/>
    <property type="project" value="UniProtKB-SubCell"/>
</dbReference>
<feature type="transmembrane region" description="Helical" evidence="8">
    <location>
        <begin position="234"/>
        <end position="250"/>
    </location>
</feature>
<dbReference type="PANTHER" id="PTHR23028">
    <property type="entry name" value="ACETYLTRANSFERASE"/>
    <property type="match status" value="1"/>
</dbReference>
<feature type="transmembrane region" description="Helical" evidence="8">
    <location>
        <begin position="200"/>
        <end position="228"/>
    </location>
</feature>
<feature type="transmembrane region" description="Helical" evidence="8">
    <location>
        <begin position="326"/>
        <end position="343"/>
    </location>
</feature>
<evidence type="ECO:0000256" key="1">
    <source>
        <dbReference type="ARBA" id="ARBA00004651"/>
    </source>
</evidence>
<evidence type="ECO:0000259" key="10">
    <source>
        <dbReference type="Pfam" id="PF19040"/>
    </source>
</evidence>
<sequence length="729" mass="76550">MTLHPADSVSPTEVVANRPSAKTGFRPDIEGLRAVAVVAVVLFHADVPGVDGGFVGVDVFFVISGFLITGLLWREANTSGTIRMRRFYGARARRLLPASATVGVITMIASAVLLPPLQAPLVIVDGIACALYVGNYWFIQQQVDYFAASRAGSPFQHYWSLGVEEQFYLVWPAMILGTALLIRLVRRRTRAEATSSKRPYLVVLALVAGVSFALSLAITFVAPFVAFFSLPTRAWQLGAGGLVALTAGRWRRLTPRTAALIGWGGLILILLACTRLGPATPYPGLAALLPVLGAALVIGAGCAAPSQGCGRALAVRPMRAMGRVSYSWYLWHWPVVVLAAPLLGHPLGLAGRLAAVLVSGGLAALTLRFIENPLRFAAPIRRSAPVSLALGGAATAMAVAVGVALLASIPVPVGRGPAAAALSITATPPPAGSTINAYDAAVQQAFAQVQAAVTASVGIEAVPSNLSPPLANAAAEHTAVFQNGCLRNLFDAGQPECATGDTTSTTTVALLGDSHATMWSPAFQQIAAQRHWRVETLGKGACTPMDLPITDTIRRAVSNALCQQWRAQVLDRLQAEHPRLVVVSMYRGYGFGHGYTPGFTSYDPVWNDGLARLVQQLRRAGAQVLVLGPIPNLRLAAPICLSSHLDDASACSSPRSTAVNESGIAAESAATQAAGGHYADLTELFCTNRCPAIVGNTLVYFDGNHMTLEYARALAPVIGALADRALAHG</sequence>
<evidence type="ECO:0000259" key="9">
    <source>
        <dbReference type="Pfam" id="PF01757"/>
    </source>
</evidence>
<dbReference type="RefSeq" id="WP_068214083.1">
    <property type="nucleotide sequence ID" value="NZ_LZIT01000318.1"/>
</dbReference>
<dbReference type="Pfam" id="PF19040">
    <property type="entry name" value="SGNH"/>
    <property type="match status" value="1"/>
</dbReference>
<feature type="transmembrane region" description="Helical" evidence="8">
    <location>
        <begin position="349"/>
        <end position="367"/>
    </location>
</feature>
<dbReference type="InterPro" id="IPR043968">
    <property type="entry name" value="SGNH"/>
</dbReference>
<feature type="transmembrane region" description="Helical" evidence="8">
    <location>
        <begin position="167"/>
        <end position="185"/>
    </location>
</feature>
<dbReference type="Proteomes" id="UP000092086">
    <property type="component" value="Unassembled WGS sequence"/>
</dbReference>
<keyword evidence="7 11" id="KW-0012">Acyltransferase</keyword>
<dbReference type="EMBL" id="LZIT01000318">
    <property type="protein sequence ID" value="OBG28915.1"/>
    <property type="molecule type" value="Genomic_DNA"/>
</dbReference>
<evidence type="ECO:0000256" key="4">
    <source>
        <dbReference type="ARBA" id="ARBA00022692"/>
    </source>
</evidence>
<keyword evidence="2" id="KW-1003">Cell membrane</keyword>
<keyword evidence="5 8" id="KW-1133">Transmembrane helix</keyword>
<accession>A0ABD6NU78</accession>
<reference evidence="11 12" key="1">
    <citation type="submission" date="2016-06" db="EMBL/GenBank/DDBJ databases">
        <authorList>
            <person name="Sutton G."/>
            <person name="Brinkac L."/>
            <person name="Sanka R."/>
            <person name="Adams M."/>
            <person name="Lau E."/>
            <person name="Sam S."/>
            <person name="Sreng N."/>
            <person name="Him V."/>
            <person name="Kerleguer A."/>
            <person name="Cheng S."/>
        </authorList>
    </citation>
    <scope>NUCLEOTIDE SEQUENCE [LARGE SCALE GENOMIC DNA]</scope>
    <source>
        <strain evidence="11 12">E2978</strain>
    </source>
</reference>
<evidence type="ECO:0000313" key="11">
    <source>
        <dbReference type="EMBL" id="OBG28915.1"/>
    </source>
</evidence>
<feature type="domain" description="Acyltransferase 3" evidence="9">
    <location>
        <begin position="28"/>
        <end position="357"/>
    </location>
</feature>
<keyword evidence="6 8" id="KW-0472">Membrane</keyword>
<gene>
    <name evidence="11" type="ORF">A5672_03735</name>
</gene>
<feature type="domain" description="SGNH" evidence="10">
    <location>
        <begin position="492"/>
        <end position="718"/>
    </location>
</feature>
<dbReference type="SUPFAM" id="SSF52266">
    <property type="entry name" value="SGNH hydrolase"/>
    <property type="match status" value="1"/>
</dbReference>
<evidence type="ECO:0000313" key="12">
    <source>
        <dbReference type="Proteomes" id="UP000092086"/>
    </source>
</evidence>
<dbReference type="InterPro" id="IPR036514">
    <property type="entry name" value="SGNH_hydro_sf"/>
</dbReference>
<feature type="transmembrane region" description="Helical" evidence="8">
    <location>
        <begin position="94"/>
        <end position="114"/>
    </location>
</feature>
<evidence type="ECO:0000256" key="8">
    <source>
        <dbReference type="SAM" id="Phobius"/>
    </source>
</evidence>
<evidence type="ECO:0000256" key="3">
    <source>
        <dbReference type="ARBA" id="ARBA00022679"/>
    </source>
</evidence>
<proteinExistence type="predicted"/>
<keyword evidence="3" id="KW-0808">Transferase</keyword>
<keyword evidence="4 8" id="KW-0812">Transmembrane</keyword>
<evidence type="ECO:0000256" key="6">
    <source>
        <dbReference type="ARBA" id="ARBA00023136"/>
    </source>
</evidence>
<evidence type="ECO:0000256" key="5">
    <source>
        <dbReference type="ARBA" id="ARBA00022989"/>
    </source>
</evidence>
<comment type="subcellular location">
    <subcellularLocation>
        <location evidence="1">Cell membrane</location>
        <topology evidence="1">Multi-pass membrane protein</topology>
    </subcellularLocation>
</comment>
<feature type="transmembrane region" description="Helical" evidence="8">
    <location>
        <begin position="53"/>
        <end position="73"/>
    </location>
</feature>
<dbReference type="AlphaFoldDB" id="A0ABD6NU78"/>
<name>A0ABD6NU78_9MYCO</name>
<dbReference type="InterPro" id="IPR002656">
    <property type="entry name" value="Acyl_transf_3_dom"/>
</dbReference>
<feature type="transmembrane region" description="Helical" evidence="8">
    <location>
        <begin position="388"/>
        <end position="409"/>
    </location>
</feature>
<comment type="caution">
    <text evidence="11">The sequence shown here is derived from an EMBL/GenBank/DDBJ whole genome shotgun (WGS) entry which is preliminary data.</text>
</comment>
<evidence type="ECO:0000256" key="2">
    <source>
        <dbReference type="ARBA" id="ARBA00022475"/>
    </source>
</evidence>
<feature type="transmembrane region" description="Helical" evidence="8">
    <location>
        <begin position="257"/>
        <end position="278"/>
    </location>
</feature>
<dbReference type="PANTHER" id="PTHR23028:SF53">
    <property type="entry name" value="ACYL_TRANSF_3 DOMAIN-CONTAINING PROTEIN"/>
    <property type="match status" value="1"/>
</dbReference>
<evidence type="ECO:0000256" key="7">
    <source>
        <dbReference type="ARBA" id="ARBA00023315"/>
    </source>
</evidence>
<feature type="transmembrane region" description="Helical" evidence="8">
    <location>
        <begin position="284"/>
        <end position="305"/>
    </location>
</feature>
<organism evidence="11 12">
    <name type="scientific">Mycobacterium alsense</name>
    <dbReference type="NCBI Taxonomy" id="324058"/>
    <lineage>
        <taxon>Bacteria</taxon>
        <taxon>Bacillati</taxon>
        <taxon>Actinomycetota</taxon>
        <taxon>Actinomycetes</taxon>
        <taxon>Mycobacteriales</taxon>
        <taxon>Mycobacteriaceae</taxon>
        <taxon>Mycobacterium</taxon>
    </lineage>
</organism>
<dbReference type="GO" id="GO:0016746">
    <property type="term" value="F:acyltransferase activity"/>
    <property type="evidence" value="ECO:0007669"/>
    <property type="project" value="UniProtKB-KW"/>
</dbReference>
<dbReference type="Pfam" id="PF01757">
    <property type="entry name" value="Acyl_transf_3"/>
    <property type="match status" value="1"/>
</dbReference>
<dbReference type="Gene3D" id="3.40.50.1110">
    <property type="entry name" value="SGNH hydrolase"/>
    <property type="match status" value="1"/>
</dbReference>
<dbReference type="InterPro" id="IPR050879">
    <property type="entry name" value="Acyltransferase_3"/>
</dbReference>